<accession>A0A1G2FS67</accession>
<dbReference type="InterPro" id="IPR011060">
    <property type="entry name" value="RibuloseP-bd_barrel"/>
</dbReference>
<keyword evidence="7" id="KW-0408">Iron</keyword>
<dbReference type="GO" id="GO:1901135">
    <property type="term" value="P:carbohydrate derivative metabolic process"/>
    <property type="evidence" value="ECO:0007669"/>
    <property type="project" value="UniProtKB-ARBA"/>
</dbReference>
<evidence type="ECO:0000256" key="9">
    <source>
        <dbReference type="ARBA" id="ARBA00023235"/>
    </source>
</evidence>
<dbReference type="Pfam" id="PF00834">
    <property type="entry name" value="Ribul_P_3_epim"/>
    <property type="match status" value="1"/>
</dbReference>
<evidence type="ECO:0000256" key="3">
    <source>
        <dbReference type="ARBA" id="ARBA00001954"/>
    </source>
</evidence>
<dbReference type="PROSITE" id="PS01086">
    <property type="entry name" value="RIBUL_P_3_EPIMER_2"/>
    <property type="match status" value="1"/>
</dbReference>
<dbReference type="FunFam" id="3.20.20.70:FF:000191">
    <property type="entry name" value="ribulose-phosphate 3-epimerase isoform X2"/>
    <property type="match status" value="1"/>
</dbReference>
<dbReference type="GO" id="GO:0006163">
    <property type="term" value="P:purine nucleotide metabolic process"/>
    <property type="evidence" value="ECO:0007669"/>
    <property type="project" value="UniProtKB-ARBA"/>
</dbReference>
<dbReference type="GO" id="GO:0046496">
    <property type="term" value="P:nicotinamide nucleotide metabolic process"/>
    <property type="evidence" value="ECO:0007669"/>
    <property type="project" value="UniProtKB-ARBA"/>
</dbReference>
<gene>
    <name evidence="11" type="ORF">A3B04_01010</name>
</gene>
<dbReference type="InterPro" id="IPR013785">
    <property type="entry name" value="Aldolase_TIM"/>
</dbReference>
<keyword evidence="9" id="KW-0413">Isomerase</keyword>
<evidence type="ECO:0000256" key="7">
    <source>
        <dbReference type="ARBA" id="ARBA00023004"/>
    </source>
</evidence>
<comment type="cofactor">
    <cofactor evidence="3">
        <name>Fe(2+)</name>
        <dbReference type="ChEBI" id="CHEBI:29033"/>
    </cofactor>
</comment>
<evidence type="ECO:0008006" key="13">
    <source>
        <dbReference type="Google" id="ProtNLM"/>
    </source>
</evidence>
<sequence>MAEIVPAIIAKNFQELQDKIRLVEPYIKTVQIDVMDGIFVSNLTWSNPSELEKLETNLEIEVHLMVENPHRVLNEWLSSKVKRIILHWEVIKEIPNSQFPIPNLIKQIHNSGKEFGVALNLETPISVLDNFINDIDMALLMSVKPGQGGQKFEESVIPKIIALRQNYPSVKIEVDGGVNLQNIYRLIEAGVDFLVMGSAIFGKDDIGGAIEELKSLATK</sequence>
<protein>
    <recommendedName>
        <fullName evidence="13">Ribulose-phosphate 3-epimerase</fullName>
    </recommendedName>
</protein>
<dbReference type="CDD" id="cd00429">
    <property type="entry name" value="RPE"/>
    <property type="match status" value="1"/>
</dbReference>
<dbReference type="NCBIfam" id="NF004076">
    <property type="entry name" value="PRK05581.1-4"/>
    <property type="match status" value="1"/>
</dbReference>
<comment type="caution">
    <text evidence="11">The sequence shown here is derived from an EMBL/GenBank/DDBJ whole genome shotgun (WGS) entry which is preliminary data.</text>
</comment>
<evidence type="ECO:0000256" key="4">
    <source>
        <dbReference type="ARBA" id="ARBA00011738"/>
    </source>
</evidence>
<evidence type="ECO:0000256" key="1">
    <source>
        <dbReference type="ARBA" id="ARBA00001936"/>
    </source>
</evidence>
<dbReference type="GO" id="GO:0016857">
    <property type="term" value="F:racemase and epimerase activity, acting on carbohydrates and derivatives"/>
    <property type="evidence" value="ECO:0007669"/>
    <property type="project" value="InterPro"/>
</dbReference>
<evidence type="ECO:0000313" key="11">
    <source>
        <dbReference type="EMBL" id="OGZ40925.1"/>
    </source>
</evidence>
<keyword evidence="6" id="KW-0862">Zinc</keyword>
<dbReference type="Gene3D" id="3.20.20.70">
    <property type="entry name" value="Aldolase class I"/>
    <property type="match status" value="1"/>
</dbReference>
<comment type="cofactor">
    <cofactor evidence="2">
        <name>Zn(2+)</name>
        <dbReference type="ChEBI" id="CHEBI:29105"/>
    </cofactor>
</comment>
<keyword evidence="8" id="KW-0464">Manganese</keyword>
<evidence type="ECO:0000256" key="8">
    <source>
        <dbReference type="ARBA" id="ARBA00023211"/>
    </source>
</evidence>
<evidence type="ECO:0000256" key="10">
    <source>
        <dbReference type="ARBA" id="ARBA00023277"/>
    </source>
</evidence>
<evidence type="ECO:0000256" key="2">
    <source>
        <dbReference type="ARBA" id="ARBA00001947"/>
    </source>
</evidence>
<proteinExistence type="predicted"/>
<dbReference type="AlphaFoldDB" id="A0A1G2FS67"/>
<dbReference type="Proteomes" id="UP000177126">
    <property type="component" value="Unassembled WGS sequence"/>
</dbReference>
<name>A0A1G2FS67_9BACT</name>
<dbReference type="GO" id="GO:0006091">
    <property type="term" value="P:generation of precursor metabolites and energy"/>
    <property type="evidence" value="ECO:0007669"/>
    <property type="project" value="UniProtKB-ARBA"/>
</dbReference>
<keyword evidence="10" id="KW-0119">Carbohydrate metabolism</keyword>
<evidence type="ECO:0000256" key="6">
    <source>
        <dbReference type="ARBA" id="ARBA00022833"/>
    </source>
</evidence>
<evidence type="ECO:0000256" key="5">
    <source>
        <dbReference type="ARBA" id="ARBA00022723"/>
    </source>
</evidence>
<dbReference type="InterPro" id="IPR000056">
    <property type="entry name" value="Ribul_P_3_epim-like"/>
</dbReference>
<keyword evidence="5" id="KW-0479">Metal-binding</keyword>
<dbReference type="GO" id="GO:0005975">
    <property type="term" value="P:carbohydrate metabolic process"/>
    <property type="evidence" value="ECO:0007669"/>
    <property type="project" value="InterPro"/>
</dbReference>
<reference evidence="11 12" key="1">
    <citation type="journal article" date="2016" name="Nat. Commun.">
        <title>Thousands of microbial genomes shed light on interconnected biogeochemical processes in an aquifer system.</title>
        <authorList>
            <person name="Anantharaman K."/>
            <person name="Brown C.T."/>
            <person name="Hug L.A."/>
            <person name="Sharon I."/>
            <person name="Castelle C.J."/>
            <person name="Probst A.J."/>
            <person name="Thomas B.C."/>
            <person name="Singh A."/>
            <person name="Wilkins M.J."/>
            <person name="Karaoz U."/>
            <person name="Brodie E.L."/>
            <person name="Williams K.H."/>
            <person name="Hubbard S.S."/>
            <person name="Banfield J.F."/>
        </authorList>
    </citation>
    <scope>NUCLEOTIDE SEQUENCE [LARGE SCALE GENOMIC DNA]</scope>
</reference>
<dbReference type="SUPFAM" id="SSF51366">
    <property type="entry name" value="Ribulose-phoshate binding barrel"/>
    <property type="match status" value="1"/>
</dbReference>
<dbReference type="GO" id="GO:0046872">
    <property type="term" value="F:metal ion binding"/>
    <property type="evidence" value="ECO:0007669"/>
    <property type="project" value="UniProtKB-KW"/>
</dbReference>
<dbReference type="PANTHER" id="PTHR11749">
    <property type="entry name" value="RIBULOSE-5-PHOSPHATE-3-EPIMERASE"/>
    <property type="match status" value="1"/>
</dbReference>
<comment type="cofactor">
    <cofactor evidence="1">
        <name>Mn(2+)</name>
        <dbReference type="ChEBI" id="CHEBI:29035"/>
    </cofactor>
</comment>
<organism evidence="11 12">
    <name type="scientific">Candidatus Portnoybacteria bacterium RIFCSPLOWO2_02_FULL_39_11</name>
    <dbReference type="NCBI Taxonomy" id="1802001"/>
    <lineage>
        <taxon>Bacteria</taxon>
        <taxon>Candidatus Portnoyibacteriota</taxon>
    </lineage>
</organism>
<dbReference type="EMBL" id="MHNF01000023">
    <property type="protein sequence ID" value="OGZ40925.1"/>
    <property type="molecule type" value="Genomic_DNA"/>
</dbReference>
<comment type="subunit">
    <text evidence="4">Homodimer.</text>
</comment>
<evidence type="ECO:0000313" key="12">
    <source>
        <dbReference type="Proteomes" id="UP000177126"/>
    </source>
</evidence>